<evidence type="ECO:0000313" key="3">
    <source>
        <dbReference type="EMBL" id="MBB2186802.1"/>
    </source>
</evidence>
<dbReference type="Pfam" id="PF04773">
    <property type="entry name" value="FecR"/>
    <property type="match status" value="1"/>
</dbReference>
<dbReference type="InterPro" id="IPR032623">
    <property type="entry name" value="FecR_N"/>
</dbReference>
<keyword evidence="5" id="KW-1185">Reference proteome</keyword>
<reference evidence="3 6" key="2">
    <citation type="submission" date="2020-04" db="EMBL/GenBank/DDBJ databases">
        <title>Description of novel Gluconacetobacter.</title>
        <authorList>
            <person name="Sombolestani A."/>
        </authorList>
    </citation>
    <scope>NUCLEOTIDE SEQUENCE [LARGE SCALE GENOMIC DNA]</scope>
    <source>
        <strain evidence="3 6">LMG 1382</strain>
    </source>
</reference>
<evidence type="ECO:0000259" key="1">
    <source>
        <dbReference type="Pfam" id="PF04773"/>
    </source>
</evidence>
<evidence type="ECO:0000313" key="4">
    <source>
        <dbReference type="EMBL" id="RDI37782.1"/>
    </source>
</evidence>
<dbReference type="AlphaFoldDB" id="A0A370G233"/>
<sequence>MTTHPGPDPTDEAISWQIRLTDAPDDPALRAACQAWQDASPENGQAWRKAERIRRLAGAAVRAEGAAPRHSVPRPRAIPAISARRPPFRRPLAAATAIAATLVMAVSLGPTLYDRFRADYTTGVAGSRQLTLADGSEILLSAETAISIRMAADRRQVTLIRGEALFTVRHDDRRPFLVRAGSMTTRDIGTIFEVERNGPRRRVAVREGMVGVMAPTAGLPEETRLATGEQIELTEGSAHIGRQHVDPATIGSWHSGLLSVDSTSLADLIATFRRYYPGYVVVHGPLPAMQRVGGVYDLRHPADALRMLGEAHGASVSEFGGHLLVMSFRDTPRTP</sequence>
<protein>
    <submittedName>
        <fullName evidence="3">DUF4880 domain-containing protein</fullName>
    </submittedName>
    <submittedName>
        <fullName evidence="4">FecR family protein</fullName>
    </submittedName>
</protein>
<feature type="domain" description="FecR N-terminal" evidence="2">
    <location>
        <begin position="11"/>
        <end position="53"/>
    </location>
</feature>
<dbReference type="GO" id="GO:0016989">
    <property type="term" value="F:sigma factor antagonist activity"/>
    <property type="evidence" value="ECO:0007669"/>
    <property type="project" value="TreeGrafter"/>
</dbReference>
<accession>A0A370G233</accession>
<dbReference type="RefSeq" id="WP_170143196.1">
    <property type="nucleotide sequence ID" value="NZ_BJMI01000025.1"/>
</dbReference>
<gene>
    <name evidence="4" type="ORF">C7453_105191</name>
    <name evidence="3" type="ORF">HLH32_10470</name>
</gene>
<comment type="caution">
    <text evidence="4">The sequence shown here is derived from an EMBL/GenBank/DDBJ whole genome shotgun (WGS) entry which is preliminary data.</text>
</comment>
<dbReference type="EMBL" id="JABEQI010000005">
    <property type="protein sequence ID" value="MBB2186802.1"/>
    <property type="molecule type" value="Genomic_DNA"/>
</dbReference>
<dbReference type="Proteomes" id="UP000562982">
    <property type="component" value="Unassembled WGS sequence"/>
</dbReference>
<evidence type="ECO:0000313" key="5">
    <source>
        <dbReference type="Proteomes" id="UP000254958"/>
    </source>
</evidence>
<feature type="domain" description="FecR protein" evidence="1">
    <location>
        <begin position="119"/>
        <end position="210"/>
    </location>
</feature>
<dbReference type="InterPro" id="IPR012373">
    <property type="entry name" value="Ferrdict_sens_TM"/>
</dbReference>
<dbReference type="Gene3D" id="2.60.120.1440">
    <property type="match status" value="1"/>
</dbReference>
<evidence type="ECO:0000259" key="2">
    <source>
        <dbReference type="Pfam" id="PF16220"/>
    </source>
</evidence>
<dbReference type="InterPro" id="IPR006860">
    <property type="entry name" value="FecR"/>
</dbReference>
<reference evidence="4 5" key="1">
    <citation type="submission" date="2018-07" db="EMBL/GenBank/DDBJ databases">
        <title>Genomic Encyclopedia of Type Strains, Phase IV (KMG-IV): sequencing the most valuable type-strain genomes for metagenomic binning, comparative biology and taxonomic classification.</title>
        <authorList>
            <person name="Goeker M."/>
        </authorList>
    </citation>
    <scope>NUCLEOTIDE SEQUENCE [LARGE SCALE GENOMIC DNA]</scope>
    <source>
        <strain evidence="4 5">DSM 5603</strain>
    </source>
</reference>
<proteinExistence type="predicted"/>
<dbReference type="PIRSF" id="PIRSF018266">
    <property type="entry name" value="FecR"/>
    <property type="match status" value="1"/>
</dbReference>
<dbReference type="EMBL" id="QQAW01000005">
    <property type="protein sequence ID" value="RDI37782.1"/>
    <property type="molecule type" value="Genomic_DNA"/>
</dbReference>
<dbReference type="PANTHER" id="PTHR30273">
    <property type="entry name" value="PERIPLASMIC SIGNAL SENSOR AND SIGMA FACTOR ACTIVATOR FECR-RELATED"/>
    <property type="match status" value="1"/>
</dbReference>
<name>A0A370G233_GLULI</name>
<organism evidence="4 5">
    <name type="scientific">Gluconacetobacter liquefaciens</name>
    <name type="common">Acetobacter liquefaciens</name>
    <dbReference type="NCBI Taxonomy" id="89584"/>
    <lineage>
        <taxon>Bacteria</taxon>
        <taxon>Pseudomonadati</taxon>
        <taxon>Pseudomonadota</taxon>
        <taxon>Alphaproteobacteria</taxon>
        <taxon>Acetobacterales</taxon>
        <taxon>Acetobacteraceae</taxon>
        <taxon>Gluconacetobacter</taxon>
    </lineage>
</organism>
<dbReference type="Pfam" id="PF16220">
    <property type="entry name" value="DUF4880"/>
    <property type="match status" value="1"/>
</dbReference>
<dbReference type="PANTHER" id="PTHR30273:SF2">
    <property type="entry name" value="PROTEIN FECR"/>
    <property type="match status" value="1"/>
</dbReference>
<dbReference type="Proteomes" id="UP000254958">
    <property type="component" value="Unassembled WGS sequence"/>
</dbReference>
<evidence type="ECO:0000313" key="6">
    <source>
        <dbReference type="Proteomes" id="UP000562982"/>
    </source>
</evidence>